<dbReference type="Proteomes" id="UP000759131">
    <property type="component" value="Unassembled WGS sequence"/>
</dbReference>
<dbReference type="InterPro" id="IPR051421">
    <property type="entry name" value="RNA_Proc_DNA_Dmg_Regulator"/>
</dbReference>
<dbReference type="InterPro" id="IPR021966">
    <property type="entry name" value="SF3a60_bindingd"/>
</dbReference>
<feature type="domain" description="SDE2/SF3A3 SAP" evidence="6">
    <location>
        <begin position="192"/>
        <end position="235"/>
    </location>
</feature>
<dbReference type="GO" id="GO:0005681">
    <property type="term" value="C:spliceosomal complex"/>
    <property type="evidence" value="ECO:0007669"/>
    <property type="project" value="TreeGrafter"/>
</dbReference>
<dbReference type="AlphaFoldDB" id="A0A7R9LTZ7"/>
<comment type="subcellular location">
    <subcellularLocation>
        <location evidence="1">Nucleus</location>
    </subcellularLocation>
</comment>
<keyword evidence="2" id="KW-0507">mRNA processing</keyword>
<protein>
    <recommendedName>
        <fullName evidence="10">Splicing factor 3A subunit 3</fullName>
    </recommendedName>
</protein>
<dbReference type="GO" id="GO:0000398">
    <property type="term" value="P:mRNA splicing, via spliceosome"/>
    <property type="evidence" value="ECO:0007669"/>
    <property type="project" value="TreeGrafter"/>
</dbReference>
<dbReference type="PANTHER" id="PTHR12786">
    <property type="entry name" value="SPLICING FACTOR SF3A-RELATED"/>
    <property type="match status" value="1"/>
</dbReference>
<proteinExistence type="predicted"/>
<accession>A0A7R9LTZ7</accession>
<dbReference type="Pfam" id="PF13297">
    <property type="entry name" value="SDE2_2C"/>
    <property type="match status" value="1"/>
</dbReference>
<name>A0A7R9LTZ7_9ACAR</name>
<dbReference type="EMBL" id="OC895812">
    <property type="protein sequence ID" value="CAD7647842.1"/>
    <property type="molecule type" value="Genomic_DNA"/>
</dbReference>
<organism evidence="8">
    <name type="scientific">Medioppia subpectinata</name>
    <dbReference type="NCBI Taxonomy" id="1979941"/>
    <lineage>
        <taxon>Eukaryota</taxon>
        <taxon>Metazoa</taxon>
        <taxon>Ecdysozoa</taxon>
        <taxon>Arthropoda</taxon>
        <taxon>Chelicerata</taxon>
        <taxon>Arachnida</taxon>
        <taxon>Acari</taxon>
        <taxon>Acariformes</taxon>
        <taxon>Sarcoptiformes</taxon>
        <taxon>Oribatida</taxon>
        <taxon>Brachypylina</taxon>
        <taxon>Oppioidea</taxon>
        <taxon>Oppiidae</taxon>
        <taxon>Medioppia</taxon>
    </lineage>
</organism>
<dbReference type="Pfam" id="PF12108">
    <property type="entry name" value="SF3a60_bindingd"/>
    <property type="match status" value="1"/>
</dbReference>
<evidence type="ECO:0000256" key="1">
    <source>
        <dbReference type="ARBA" id="ARBA00004123"/>
    </source>
</evidence>
<evidence type="ECO:0000313" key="9">
    <source>
        <dbReference type="Proteomes" id="UP000759131"/>
    </source>
</evidence>
<sequence>NRDQINSDHRLKILLDRYVECTENLLELYEDKDGARKAEVDAMSGPNEFSEFYARLKNIKEFYRRHPNEISIPMAVEFDELFKLRDNPNEINLVDFTDEEGYGKFLDLNHCFEKYLNLKGVDKIDYLSYLSLFDQLFDVPKDRKLNADYVRYLETLLDYLQDYCSRVKPLLSLQTLMEKVLVDFDKQWESGSFPGWPKEAGSALTHSGAHLDLSAFTSVEELASLGLDRLKSALIA</sequence>
<dbReference type="GO" id="GO:0003723">
    <property type="term" value="F:RNA binding"/>
    <property type="evidence" value="ECO:0007669"/>
    <property type="project" value="TreeGrafter"/>
</dbReference>
<dbReference type="Pfam" id="PF16837">
    <property type="entry name" value="SF3A3"/>
    <property type="match status" value="1"/>
</dbReference>
<evidence type="ECO:0008006" key="10">
    <source>
        <dbReference type="Google" id="ProtNLM"/>
    </source>
</evidence>
<dbReference type="PANTHER" id="PTHR12786:SF2">
    <property type="entry name" value="SPLICING FACTOR 3A SUBUNIT 3"/>
    <property type="match status" value="1"/>
</dbReference>
<dbReference type="OrthoDB" id="2160351at2759"/>
<evidence type="ECO:0000256" key="4">
    <source>
        <dbReference type="ARBA" id="ARBA00023242"/>
    </source>
</evidence>
<evidence type="ECO:0000313" key="8">
    <source>
        <dbReference type="EMBL" id="CAD7647842.1"/>
    </source>
</evidence>
<keyword evidence="4" id="KW-0539">Nucleus</keyword>
<keyword evidence="9" id="KW-1185">Reference proteome</keyword>
<dbReference type="EMBL" id="CAJPIZ010041237">
    <property type="protein sequence ID" value="CAG2121692.1"/>
    <property type="molecule type" value="Genomic_DNA"/>
</dbReference>
<dbReference type="InterPro" id="IPR025086">
    <property type="entry name" value="SDE2/SF3A3_SAP"/>
</dbReference>
<evidence type="ECO:0000256" key="3">
    <source>
        <dbReference type="ARBA" id="ARBA00023187"/>
    </source>
</evidence>
<evidence type="ECO:0000259" key="7">
    <source>
        <dbReference type="Pfam" id="PF16837"/>
    </source>
</evidence>
<dbReference type="InterPro" id="IPR031774">
    <property type="entry name" value="SF3A3_dom"/>
</dbReference>
<keyword evidence="3" id="KW-0508">mRNA splicing</keyword>
<feature type="domain" description="Splicing factor SF3a60 binding" evidence="5">
    <location>
        <begin position="42"/>
        <end position="68"/>
    </location>
</feature>
<gene>
    <name evidence="8" type="ORF">OSB1V03_LOCUS21638</name>
</gene>
<evidence type="ECO:0000259" key="5">
    <source>
        <dbReference type="Pfam" id="PF12108"/>
    </source>
</evidence>
<feature type="non-terminal residue" evidence="8">
    <location>
        <position position="1"/>
    </location>
</feature>
<feature type="domain" description="SF3A3" evidence="7">
    <location>
        <begin position="96"/>
        <end position="144"/>
    </location>
</feature>
<evidence type="ECO:0000259" key="6">
    <source>
        <dbReference type="Pfam" id="PF13297"/>
    </source>
</evidence>
<feature type="non-terminal residue" evidence="8">
    <location>
        <position position="236"/>
    </location>
</feature>
<evidence type="ECO:0000256" key="2">
    <source>
        <dbReference type="ARBA" id="ARBA00022664"/>
    </source>
</evidence>
<reference evidence="8" key="1">
    <citation type="submission" date="2020-11" db="EMBL/GenBank/DDBJ databases">
        <authorList>
            <person name="Tran Van P."/>
        </authorList>
    </citation>
    <scope>NUCLEOTIDE SEQUENCE</scope>
</reference>